<dbReference type="EMBL" id="LZLS01000040">
    <property type="protein sequence ID" value="OBK29960.1"/>
    <property type="molecule type" value="Genomic_DNA"/>
</dbReference>
<dbReference type="AlphaFoldDB" id="A0A1A3P8G1"/>
<keyword evidence="1" id="KW-0812">Transmembrane</keyword>
<dbReference type="PANTHER" id="PTHR43433">
    <property type="entry name" value="HYDROLASE, ALPHA/BETA FOLD FAMILY PROTEIN"/>
    <property type="match status" value="1"/>
</dbReference>
<accession>A0A1A3P8G1</accession>
<evidence type="ECO:0000313" key="4">
    <source>
        <dbReference type="Proteomes" id="UP000093928"/>
    </source>
</evidence>
<keyword evidence="1" id="KW-0472">Membrane</keyword>
<dbReference type="SUPFAM" id="SSF53474">
    <property type="entry name" value="alpha/beta-Hydrolases"/>
    <property type="match status" value="1"/>
</dbReference>
<keyword evidence="1" id="KW-1133">Transmembrane helix</keyword>
<organism evidence="3 4">
    <name type="scientific">Mycobacterium asiaticum</name>
    <dbReference type="NCBI Taxonomy" id="1790"/>
    <lineage>
        <taxon>Bacteria</taxon>
        <taxon>Bacillati</taxon>
        <taxon>Actinomycetota</taxon>
        <taxon>Actinomycetes</taxon>
        <taxon>Mycobacteriales</taxon>
        <taxon>Mycobacteriaceae</taxon>
        <taxon>Mycobacterium</taxon>
    </lineage>
</organism>
<dbReference type="InterPro" id="IPR050471">
    <property type="entry name" value="AB_hydrolase"/>
</dbReference>
<dbReference type="Pfam" id="PF12146">
    <property type="entry name" value="Hydrolase_4"/>
    <property type="match status" value="1"/>
</dbReference>
<dbReference type="GO" id="GO:0016787">
    <property type="term" value="F:hydrolase activity"/>
    <property type="evidence" value="ECO:0007669"/>
    <property type="project" value="UniProtKB-KW"/>
</dbReference>
<dbReference type="Proteomes" id="UP000093928">
    <property type="component" value="Unassembled WGS sequence"/>
</dbReference>
<comment type="caution">
    <text evidence="3">The sequence shown here is derived from an EMBL/GenBank/DDBJ whole genome shotgun (WGS) entry which is preliminary data.</text>
</comment>
<keyword evidence="3" id="KW-0378">Hydrolase</keyword>
<reference evidence="3 4" key="1">
    <citation type="submission" date="2016-06" db="EMBL/GenBank/DDBJ databases">
        <authorList>
            <person name="Kjaerup R.B."/>
            <person name="Dalgaard T.S."/>
            <person name="Juul-Madsen H.R."/>
        </authorList>
    </citation>
    <scope>NUCLEOTIDE SEQUENCE [LARGE SCALE GENOMIC DNA]</scope>
    <source>
        <strain evidence="3 4">1165133.8</strain>
    </source>
</reference>
<dbReference type="InterPro" id="IPR029058">
    <property type="entry name" value="AB_hydrolase_fold"/>
</dbReference>
<feature type="domain" description="Serine aminopeptidase S33" evidence="2">
    <location>
        <begin position="85"/>
        <end position="336"/>
    </location>
</feature>
<evidence type="ECO:0000313" key="3">
    <source>
        <dbReference type="EMBL" id="OBK29960.1"/>
    </source>
</evidence>
<evidence type="ECO:0000259" key="2">
    <source>
        <dbReference type="Pfam" id="PF12146"/>
    </source>
</evidence>
<dbReference type="OrthoDB" id="5422338at2"/>
<gene>
    <name evidence="3" type="ORF">A5634_16940</name>
</gene>
<dbReference type="Gene3D" id="3.40.50.1820">
    <property type="entry name" value="alpha/beta hydrolase"/>
    <property type="match status" value="1"/>
</dbReference>
<proteinExistence type="predicted"/>
<sequence>MSADESNRVQKGKAWLAGGAGISAVATLVGASARKSLAERTNMSEDPWADEDFERLDSDRAQVVTTSDGVPLAVREAGPPDAPLTMVFAHGFCLRMGAYHFQRAHLGEVLGDQVRMVFYDQRGHGQSGEGEPDSYTLTQLGQDLETVLQVTAPRGPVVLVGHSMGGMTVMSHARQFPERYGRRIVGAALLSSAAEGVTRSPLGEFLKNPALNAVRFTAKSAPRLAHRGRNVSRSLIGPILRAASYSDLQVSRSLDAFSQRMMNGTPIATLVGFLHALETHDETAGLWTLLKVPTFIACGDHDLLTPDEYSRLMAESLPQSELVIVEGASHLALLDKPEAINDGLIRLVQRSLPGKMTLRYRRLSDRLRKRFRRNG</sequence>
<name>A0A1A3P8G1_MYCAS</name>
<evidence type="ECO:0000256" key="1">
    <source>
        <dbReference type="SAM" id="Phobius"/>
    </source>
</evidence>
<protein>
    <submittedName>
        <fullName evidence="3">Alpha/beta hydrolase</fullName>
    </submittedName>
</protein>
<feature type="transmembrane region" description="Helical" evidence="1">
    <location>
        <begin position="14"/>
        <end position="33"/>
    </location>
</feature>
<dbReference type="InterPro" id="IPR022742">
    <property type="entry name" value="Hydrolase_4"/>
</dbReference>
<dbReference type="PANTHER" id="PTHR43433:SF1">
    <property type="entry name" value="BLL5160 PROTEIN"/>
    <property type="match status" value="1"/>
</dbReference>